<dbReference type="EMBL" id="JAIGOF010000009">
    <property type="protein sequence ID" value="MBX8594542.1"/>
    <property type="molecule type" value="Genomic_DNA"/>
</dbReference>
<evidence type="ECO:0000313" key="2">
    <source>
        <dbReference type="EMBL" id="QCT58581.1"/>
    </source>
</evidence>
<dbReference type="Proteomes" id="UP000309390">
    <property type="component" value="Unassembled WGS sequence"/>
</dbReference>
<evidence type="ECO:0000313" key="1">
    <source>
        <dbReference type="EMBL" id="MBX8594542.1"/>
    </source>
</evidence>
<organism evidence="1 3">
    <name type="scientific">Staphylococcus aureus</name>
    <dbReference type="NCBI Taxonomy" id="1280"/>
    <lineage>
        <taxon>Bacteria</taxon>
        <taxon>Bacillati</taxon>
        <taxon>Bacillota</taxon>
        <taxon>Bacilli</taxon>
        <taxon>Bacillales</taxon>
        <taxon>Staphylococcaceae</taxon>
        <taxon>Staphylococcus</taxon>
    </lineage>
</organism>
<dbReference type="RefSeq" id="WP_031789496.1">
    <property type="nucleotide sequence ID" value="NZ_AP025176.1"/>
</dbReference>
<protein>
    <submittedName>
        <fullName evidence="1">Uncharacterized protein</fullName>
    </submittedName>
</protein>
<sequence length="23" mass="2642">MQLLGIKKHTELNSCTPNVRKKC</sequence>
<name>A0AAE2ZYP5_STAAU</name>
<proteinExistence type="predicted"/>
<gene>
    <name evidence="2" type="ORF">E1948_05590</name>
    <name evidence="1" type="ORF">E1948_07980</name>
</gene>
<evidence type="ECO:0000313" key="3">
    <source>
        <dbReference type="Proteomes" id="UP000309390"/>
    </source>
</evidence>
<accession>A0AAE2ZYP5</accession>
<dbReference type="AlphaFoldDB" id="A0AAE2ZYP5"/>
<reference evidence="1" key="2">
    <citation type="submission" date="2021-08" db="EMBL/GenBank/DDBJ databases">
        <title>Whole-genome sequencing of local methicillin-resistant S. aureus strain Lr2.</title>
        <authorList>
            <person name="Ali A."/>
            <person name="Ullah N."/>
        </authorList>
    </citation>
    <scope>NUCLEOTIDE SEQUENCE</scope>
    <source>
        <strain evidence="1">Lr2</strain>
    </source>
</reference>
<reference evidence="2" key="1">
    <citation type="submission" date="2019-04" db="EMBL/GenBank/DDBJ databases">
        <title>Whole-genome sequencing of local methicillin-resistant S. aureus strain Lr2.</title>
        <authorList>
            <person name="Ullah N."/>
            <person name="Ali A."/>
        </authorList>
    </citation>
    <scope>NUCLEOTIDE SEQUENCE [LARGE SCALE GENOMIC DNA]</scope>
    <source>
        <strain evidence="2">Lr2</strain>
    </source>
</reference>
<dbReference type="EMBL" id="CP038850">
    <property type="protein sequence ID" value="QCT58581.1"/>
    <property type="molecule type" value="Genomic_DNA"/>
</dbReference>